<dbReference type="PATRIC" id="fig|1449336.4.peg.1730"/>
<keyword evidence="3" id="KW-1185">Reference proteome</keyword>
<dbReference type="PANTHER" id="PTHR33387">
    <property type="entry name" value="RMLC-LIKE JELLY ROLL FOLD PROTEIN"/>
    <property type="match status" value="1"/>
</dbReference>
<organism evidence="2 3">
    <name type="scientific">Carnobacterium divergens DSM 20623</name>
    <dbReference type="NCBI Taxonomy" id="1449336"/>
    <lineage>
        <taxon>Bacteria</taxon>
        <taxon>Bacillati</taxon>
        <taxon>Bacillota</taxon>
        <taxon>Bacilli</taxon>
        <taxon>Lactobacillales</taxon>
        <taxon>Carnobacteriaceae</taxon>
        <taxon>Carnobacterium</taxon>
    </lineage>
</organism>
<name>A0A0R2HY06_CARDV</name>
<dbReference type="InterPro" id="IPR039935">
    <property type="entry name" value="YML079W-like"/>
</dbReference>
<reference evidence="2 3" key="1">
    <citation type="journal article" date="2015" name="Genome Announc.">
        <title>Expanding the biotechnology potential of lactobacilli through comparative genomics of 213 strains and associated genera.</title>
        <authorList>
            <person name="Sun Z."/>
            <person name="Harris H.M."/>
            <person name="McCann A."/>
            <person name="Guo C."/>
            <person name="Argimon S."/>
            <person name="Zhang W."/>
            <person name="Yang X."/>
            <person name="Jeffery I.B."/>
            <person name="Cooney J.C."/>
            <person name="Kagawa T.F."/>
            <person name="Liu W."/>
            <person name="Song Y."/>
            <person name="Salvetti E."/>
            <person name="Wrobel A."/>
            <person name="Rasinkangas P."/>
            <person name="Parkhill J."/>
            <person name="Rea M.C."/>
            <person name="O'Sullivan O."/>
            <person name="Ritari J."/>
            <person name="Douillard F.P."/>
            <person name="Paul Ross R."/>
            <person name="Yang R."/>
            <person name="Briner A.E."/>
            <person name="Felis G.E."/>
            <person name="de Vos W.M."/>
            <person name="Barrangou R."/>
            <person name="Klaenhammer T.R."/>
            <person name="Caufield P.W."/>
            <person name="Cui Y."/>
            <person name="Zhang H."/>
            <person name="O'Toole P.W."/>
        </authorList>
    </citation>
    <scope>NUCLEOTIDE SEQUENCE [LARGE SCALE GENOMIC DNA]</scope>
    <source>
        <strain evidence="2 3">DSM 20623</strain>
    </source>
</reference>
<evidence type="ECO:0000313" key="3">
    <source>
        <dbReference type="Proteomes" id="UP000051658"/>
    </source>
</evidence>
<dbReference type="CDD" id="cd06121">
    <property type="entry name" value="cupin_YML079wp"/>
    <property type="match status" value="1"/>
</dbReference>
<evidence type="ECO:0000259" key="1">
    <source>
        <dbReference type="Pfam" id="PF06172"/>
    </source>
</evidence>
<dbReference type="Gene3D" id="2.60.120.10">
    <property type="entry name" value="Jelly Rolls"/>
    <property type="match status" value="1"/>
</dbReference>
<gene>
    <name evidence="2" type="ORF">IV74_GL001695</name>
</gene>
<dbReference type="InterPro" id="IPR014710">
    <property type="entry name" value="RmlC-like_jellyroll"/>
</dbReference>
<dbReference type="PANTHER" id="PTHR33387:SF3">
    <property type="entry name" value="DUF985 DOMAIN-CONTAINING PROTEIN"/>
    <property type="match status" value="1"/>
</dbReference>
<dbReference type="eggNOG" id="COG3542">
    <property type="taxonomic scope" value="Bacteria"/>
</dbReference>
<proteinExistence type="predicted"/>
<dbReference type="GeneID" id="89589872"/>
<protein>
    <recommendedName>
        <fullName evidence="1">DUF985 domain-containing protein</fullName>
    </recommendedName>
</protein>
<dbReference type="Pfam" id="PF06172">
    <property type="entry name" value="Cupin_5"/>
    <property type="match status" value="1"/>
</dbReference>
<dbReference type="RefSeq" id="WP_034573217.1">
    <property type="nucleotide sequence ID" value="NZ_JQBS01000004.1"/>
</dbReference>
<dbReference type="AlphaFoldDB" id="A0A0R2HY06"/>
<accession>A0A0R2HY06</accession>
<sequence>MVFSSENDWIEKLALTPHPEGGFFKEMFHSKETFITEDQRLRHHYSSIYFLLNTKSPSHFHRLKSDEIWYYHTGSLLSVHLLHPDGRYEEIKLGLDPSKGEVLQAVVPKNVIFGSSVEEKDGFSLVSCMVSPGFDYHDFELFTQKELLKDYPNHSGIIKKLAYFELPSA</sequence>
<dbReference type="Proteomes" id="UP000051658">
    <property type="component" value="Unassembled WGS sequence"/>
</dbReference>
<dbReference type="SUPFAM" id="SSF51182">
    <property type="entry name" value="RmlC-like cupins"/>
    <property type="match status" value="1"/>
</dbReference>
<feature type="domain" description="DUF985" evidence="1">
    <location>
        <begin position="8"/>
        <end position="142"/>
    </location>
</feature>
<dbReference type="InterPro" id="IPR009327">
    <property type="entry name" value="Cupin_DUF985"/>
</dbReference>
<dbReference type="InterPro" id="IPR011051">
    <property type="entry name" value="RmlC_Cupin_sf"/>
</dbReference>
<evidence type="ECO:0000313" key="2">
    <source>
        <dbReference type="EMBL" id="KRN57601.1"/>
    </source>
</evidence>
<comment type="caution">
    <text evidence="2">The sequence shown here is derived from an EMBL/GenBank/DDBJ whole genome shotgun (WGS) entry which is preliminary data.</text>
</comment>
<dbReference type="EMBL" id="JQBS01000004">
    <property type="protein sequence ID" value="KRN57601.1"/>
    <property type="molecule type" value="Genomic_DNA"/>
</dbReference>